<dbReference type="GO" id="GO:0015031">
    <property type="term" value="P:protein transport"/>
    <property type="evidence" value="ECO:0007669"/>
    <property type="project" value="UniProtKB-KW"/>
</dbReference>
<dbReference type="GO" id="GO:0032266">
    <property type="term" value="F:phosphatidylinositol-3-phosphate binding"/>
    <property type="evidence" value="ECO:0007669"/>
    <property type="project" value="TreeGrafter"/>
</dbReference>
<dbReference type="CDD" id="cd06864">
    <property type="entry name" value="PX_SNX4"/>
    <property type="match status" value="1"/>
</dbReference>
<dbReference type="EMBL" id="VYZW01048011">
    <property type="protein sequence ID" value="NXS47669.1"/>
    <property type="molecule type" value="Genomic_DNA"/>
</dbReference>
<protein>
    <submittedName>
        <fullName evidence="4">SNX4 protein</fullName>
    </submittedName>
</protein>
<dbReference type="GO" id="GO:0031201">
    <property type="term" value="C:SNARE complex"/>
    <property type="evidence" value="ECO:0007669"/>
    <property type="project" value="TreeGrafter"/>
</dbReference>
<dbReference type="InterPro" id="IPR036871">
    <property type="entry name" value="PX_dom_sf"/>
</dbReference>
<feature type="domain" description="PX" evidence="3">
    <location>
        <begin position="1"/>
        <end position="132"/>
    </location>
</feature>
<organism evidence="4 5">
    <name type="scientific">Balaeniceps rex</name>
    <name type="common">Shoebill</name>
    <dbReference type="NCBI Taxonomy" id="33584"/>
    <lineage>
        <taxon>Eukaryota</taxon>
        <taxon>Metazoa</taxon>
        <taxon>Chordata</taxon>
        <taxon>Craniata</taxon>
        <taxon>Vertebrata</taxon>
        <taxon>Euteleostomi</taxon>
        <taxon>Archelosauria</taxon>
        <taxon>Archosauria</taxon>
        <taxon>Dinosauria</taxon>
        <taxon>Saurischia</taxon>
        <taxon>Theropoda</taxon>
        <taxon>Coelurosauria</taxon>
        <taxon>Aves</taxon>
        <taxon>Neognathae</taxon>
        <taxon>Neoaves</taxon>
        <taxon>Aequornithes</taxon>
        <taxon>Pelecaniformes</taxon>
        <taxon>Balaenicipitidae</taxon>
        <taxon>Balaeniceps</taxon>
    </lineage>
</organism>
<dbReference type="GO" id="GO:0005886">
    <property type="term" value="C:plasma membrane"/>
    <property type="evidence" value="ECO:0007669"/>
    <property type="project" value="TreeGrafter"/>
</dbReference>
<evidence type="ECO:0000313" key="4">
    <source>
        <dbReference type="EMBL" id="NXS47669.1"/>
    </source>
</evidence>
<dbReference type="Proteomes" id="UP000528411">
    <property type="component" value="Unassembled WGS sequence"/>
</dbReference>
<dbReference type="Gene3D" id="1.20.1270.60">
    <property type="entry name" value="Arfaptin homology (AH) domain/BAR domain"/>
    <property type="match status" value="1"/>
</dbReference>
<gene>
    <name evidence="4" type="primary">Snx4</name>
    <name evidence="4" type="ORF">BALREX_R02691</name>
</gene>
<feature type="non-terminal residue" evidence="4">
    <location>
        <position position="373"/>
    </location>
</feature>
<dbReference type="InterPro" id="IPR027267">
    <property type="entry name" value="AH/BAR_dom_sf"/>
</dbReference>
<keyword evidence="5" id="KW-1185">Reference proteome</keyword>
<dbReference type="InterPro" id="IPR001683">
    <property type="entry name" value="PX_dom"/>
</dbReference>
<dbReference type="OrthoDB" id="289314at2759"/>
<name>A0A7L2UPQ6_BALRX</name>
<dbReference type="InterPro" id="IPR034902">
    <property type="entry name" value="PX_SNX4"/>
</dbReference>
<dbReference type="Gene3D" id="3.30.1520.10">
    <property type="entry name" value="Phox-like domain"/>
    <property type="match status" value="1"/>
</dbReference>
<evidence type="ECO:0000256" key="1">
    <source>
        <dbReference type="ARBA" id="ARBA00010883"/>
    </source>
</evidence>
<feature type="non-terminal residue" evidence="4">
    <location>
        <position position="1"/>
    </location>
</feature>
<keyword evidence="2" id="KW-0653">Protein transport</keyword>
<dbReference type="Pfam" id="PF00787">
    <property type="entry name" value="PX"/>
    <property type="match status" value="1"/>
</dbReference>
<comment type="similarity">
    <text evidence="1">Belongs to the sorting nexin family.</text>
</comment>
<dbReference type="PANTHER" id="PTHR46596:SF1">
    <property type="entry name" value="SORTING NEXIN-4"/>
    <property type="match status" value="1"/>
</dbReference>
<dbReference type="GO" id="GO:0031901">
    <property type="term" value="C:early endosome membrane"/>
    <property type="evidence" value="ECO:0007669"/>
    <property type="project" value="TreeGrafter"/>
</dbReference>
<evidence type="ECO:0000313" key="5">
    <source>
        <dbReference type="Proteomes" id="UP000528411"/>
    </source>
</evidence>
<accession>A0A7L2UPQ6</accession>
<dbReference type="AlphaFoldDB" id="A0A7L2UPQ6"/>
<dbReference type="PROSITE" id="PS50195">
    <property type="entry name" value="PX"/>
    <property type="match status" value="1"/>
</dbReference>
<dbReference type="SMART" id="SM00312">
    <property type="entry name" value="PX"/>
    <property type="match status" value="1"/>
</dbReference>
<evidence type="ECO:0000259" key="3">
    <source>
        <dbReference type="PROSITE" id="PS50195"/>
    </source>
</evidence>
<sequence length="373" mass="43826">MEDCLAKKMEITVSEAEKRTGRNAMNMQETYTAYLIETRWVMRAHSESMWMRHSKWLLRNYLSVTYPHIVVPPLPEKRADFVWHKLSADNMDPDFVERRRIGLENFLLRVASHPVLCQDKIFYSFLTQEGGWKEMVNETGFQLKADSRLKALNATFRVKNPDKRFTELKHYSDELQSVISHLLRVRARVADRLYGVYKVHGNYGRVFRYAASIDDILEEEEHYADQLKEYLFYAEALRAVCRKHELMQYDLEMAAQDLTSKKQQCEELATGTVRTFSLKGMTSKLFGQETPEQREAKIKVLEEQIQEGEEQLKSKNLEGRDFVKSAWADIERFKEQKNHDLKEALISYAVMQISMCKKGIQVWTNAKECFSKM</sequence>
<dbReference type="InterPro" id="IPR034783">
    <property type="entry name" value="SNX4"/>
</dbReference>
<keyword evidence="2" id="KW-0813">Transport</keyword>
<proteinExistence type="inferred from homology"/>
<dbReference type="GO" id="GO:2000786">
    <property type="term" value="P:positive regulation of autophagosome assembly"/>
    <property type="evidence" value="ECO:0007669"/>
    <property type="project" value="TreeGrafter"/>
</dbReference>
<reference evidence="4 5" key="1">
    <citation type="submission" date="2019-09" db="EMBL/GenBank/DDBJ databases">
        <title>Bird 10,000 Genomes (B10K) Project - Family phase.</title>
        <authorList>
            <person name="Zhang G."/>
        </authorList>
    </citation>
    <scope>NUCLEOTIDE SEQUENCE [LARGE SCALE GENOMIC DNA]</scope>
    <source>
        <strain evidence="4">B10K-DU-012-56</strain>
    </source>
</reference>
<comment type="caution">
    <text evidence="4">The sequence shown here is derived from an EMBL/GenBank/DDBJ whole genome shotgun (WGS) entry which is preliminary data.</text>
</comment>
<evidence type="ECO:0000256" key="2">
    <source>
        <dbReference type="ARBA" id="ARBA00022927"/>
    </source>
</evidence>
<dbReference type="SUPFAM" id="SSF64268">
    <property type="entry name" value="PX domain"/>
    <property type="match status" value="1"/>
</dbReference>
<dbReference type="PANTHER" id="PTHR46596">
    <property type="entry name" value="SORTING NEXIN-4"/>
    <property type="match status" value="1"/>
</dbReference>